<dbReference type="KEGG" id="fcm:BIW12_15460"/>
<dbReference type="EMBL" id="CP017774">
    <property type="protein sequence ID" value="APA00712.1"/>
    <property type="molecule type" value="Genomic_DNA"/>
</dbReference>
<proteinExistence type="predicted"/>
<dbReference type="RefSeq" id="WP_071185943.1">
    <property type="nucleotide sequence ID" value="NZ_CP017774.1"/>
</dbReference>
<evidence type="ECO:0000313" key="2">
    <source>
        <dbReference type="Proteomes" id="UP000178198"/>
    </source>
</evidence>
<dbReference type="STRING" id="1306519.BIW12_15460"/>
<dbReference type="OrthoDB" id="5431540at2"/>
<gene>
    <name evidence="1" type="ORF">BIW12_15460</name>
</gene>
<keyword evidence="2" id="KW-1185">Reference proteome</keyword>
<reference evidence="1 2" key="1">
    <citation type="submission" date="2016-10" db="EMBL/GenBank/DDBJ databases">
        <title>Complete Genome Sequence of Flavobacterium sp. PK15.</title>
        <authorList>
            <person name="Ekwe A."/>
            <person name="Kim S.B."/>
        </authorList>
    </citation>
    <scope>NUCLEOTIDE SEQUENCE [LARGE SCALE GENOMIC DNA]</scope>
    <source>
        <strain evidence="1 2">PK15</strain>
    </source>
</reference>
<dbReference type="Proteomes" id="UP000178198">
    <property type="component" value="Chromosome"/>
</dbReference>
<evidence type="ECO:0000313" key="1">
    <source>
        <dbReference type="EMBL" id="APA00712.1"/>
    </source>
</evidence>
<accession>A0A1D9PDT7</accession>
<organism evidence="1 2">
    <name type="scientific">Flavobacterium commune</name>
    <dbReference type="NCBI Taxonomy" id="1306519"/>
    <lineage>
        <taxon>Bacteria</taxon>
        <taxon>Pseudomonadati</taxon>
        <taxon>Bacteroidota</taxon>
        <taxon>Flavobacteriia</taxon>
        <taxon>Flavobacteriales</taxon>
        <taxon>Flavobacteriaceae</taxon>
        <taxon>Flavobacterium</taxon>
    </lineage>
</organism>
<protein>
    <recommendedName>
        <fullName evidence="3">DUF922 domain-containing protein</fullName>
    </recommendedName>
</protein>
<dbReference type="InterPro" id="IPR010321">
    <property type="entry name" value="DUF922"/>
</dbReference>
<sequence>MKINILIILSFIILNSCSPRITPTIISKQNPISDDTYILVLNKDDDFKNDGIQIGTIKSTDKGFSTHCSFDEIIEQYKKICRENGANIIKINEHKVPDLKSSCDRIEATIYKVPNYKIHENTIEWSKERKLTWFDFKRKPASDNYPFGAETSCTFTLKSNTVSLINKPKIKITNSFHCDESWVKTKNLENQSLLEHEQLHFDLSEIYARKLRKIISENKFNSFNLVKESNKLFYEYFDLNKERQILYDKETNHGRDTLEQKKWKKMIETELKQLDEFAAN</sequence>
<name>A0A1D9PDT7_9FLAO</name>
<dbReference type="Pfam" id="PF06037">
    <property type="entry name" value="DUF922"/>
    <property type="match status" value="1"/>
</dbReference>
<evidence type="ECO:0008006" key="3">
    <source>
        <dbReference type="Google" id="ProtNLM"/>
    </source>
</evidence>
<dbReference type="AlphaFoldDB" id="A0A1D9PDT7"/>